<organism evidence="3 4">
    <name type="scientific">Tsukamurella asaccharolytica</name>
    <dbReference type="NCBI Taxonomy" id="2592067"/>
    <lineage>
        <taxon>Bacteria</taxon>
        <taxon>Bacillati</taxon>
        <taxon>Actinomycetota</taxon>
        <taxon>Actinomycetes</taxon>
        <taxon>Mycobacteriales</taxon>
        <taxon>Tsukamurellaceae</taxon>
        <taxon>Tsukamurella</taxon>
    </lineage>
</organism>
<dbReference type="PROSITE" id="PS50887">
    <property type="entry name" value="GGDEF"/>
    <property type="match status" value="1"/>
</dbReference>
<dbReference type="InterPro" id="IPR043128">
    <property type="entry name" value="Rev_trsase/Diguanyl_cyclase"/>
</dbReference>
<dbReference type="SUPFAM" id="SSF55785">
    <property type="entry name" value="PYP-like sensor domain (PAS domain)"/>
    <property type="match status" value="1"/>
</dbReference>
<dbReference type="Proteomes" id="UP000317291">
    <property type="component" value="Unassembled WGS sequence"/>
</dbReference>
<evidence type="ECO:0000259" key="2">
    <source>
        <dbReference type="PROSITE" id="PS50887"/>
    </source>
</evidence>
<dbReference type="CDD" id="cd01949">
    <property type="entry name" value="GGDEF"/>
    <property type="match status" value="1"/>
</dbReference>
<dbReference type="PANTHER" id="PTHR44757:SF2">
    <property type="entry name" value="BIOFILM ARCHITECTURE MAINTENANCE PROTEIN MBAA"/>
    <property type="match status" value="1"/>
</dbReference>
<dbReference type="InterPro" id="IPR013767">
    <property type="entry name" value="PAS_fold"/>
</dbReference>
<dbReference type="SMART" id="SM00091">
    <property type="entry name" value="PAS"/>
    <property type="match status" value="1"/>
</dbReference>
<protein>
    <submittedName>
        <fullName evidence="3">Diguanylate cyclase</fullName>
    </submittedName>
</protein>
<dbReference type="PANTHER" id="PTHR44757">
    <property type="entry name" value="DIGUANYLATE CYCLASE DGCP"/>
    <property type="match status" value="1"/>
</dbReference>
<feature type="domain" description="GGDEF" evidence="2">
    <location>
        <begin position="310"/>
        <end position="439"/>
    </location>
</feature>
<dbReference type="AlphaFoldDB" id="A0A5C5REX1"/>
<dbReference type="InterPro" id="IPR000160">
    <property type="entry name" value="GGDEF_dom"/>
</dbReference>
<dbReference type="NCBIfam" id="TIGR00254">
    <property type="entry name" value="GGDEF"/>
    <property type="match status" value="1"/>
</dbReference>
<gene>
    <name evidence="3" type="ORF">FK529_00230</name>
</gene>
<reference evidence="3 4" key="1">
    <citation type="submission" date="2019-06" db="EMBL/GenBank/DDBJ databases">
        <title>Tsukamurella conjunctivitidis sp. nov., Tsukamurella assacharolytica sp. nov. and Tsukamurella sputae sp. nov. isolated from patients with conjunctivitis, bacteraemia (lymphoma) and respiratory infection (sputum) in Hong Kong.</title>
        <authorList>
            <person name="Teng J.L.L."/>
            <person name="Lee H.H."/>
            <person name="Fong J.Y.H."/>
            <person name="Fok K.M.N."/>
            <person name="Lau S.K.P."/>
            <person name="Woo P.C.Y."/>
        </authorList>
    </citation>
    <scope>NUCLEOTIDE SEQUENCE [LARGE SCALE GENOMIC DNA]</scope>
    <source>
        <strain evidence="3 4">HKU71</strain>
    </source>
</reference>
<dbReference type="PROSITE" id="PS50112">
    <property type="entry name" value="PAS"/>
    <property type="match status" value="1"/>
</dbReference>
<dbReference type="Pfam" id="PF00989">
    <property type="entry name" value="PAS"/>
    <property type="match status" value="1"/>
</dbReference>
<dbReference type="EMBL" id="VIGW01000001">
    <property type="protein sequence ID" value="TWS21084.1"/>
    <property type="molecule type" value="Genomic_DNA"/>
</dbReference>
<evidence type="ECO:0000313" key="3">
    <source>
        <dbReference type="EMBL" id="TWS21084.1"/>
    </source>
</evidence>
<comment type="caution">
    <text evidence="3">The sequence shown here is derived from an EMBL/GenBank/DDBJ whole genome shotgun (WGS) entry which is preliminary data.</text>
</comment>
<name>A0A5C5REX1_9ACTN</name>
<evidence type="ECO:0000259" key="1">
    <source>
        <dbReference type="PROSITE" id="PS50112"/>
    </source>
</evidence>
<evidence type="ECO:0000313" key="4">
    <source>
        <dbReference type="Proteomes" id="UP000317291"/>
    </source>
</evidence>
<dbReference type="InterPro" id="IPR035965">
    <property type="entry name" value="PAS-like_dom_sf"/>
</dbReference>
<dbReference type="Gene3D" id="3.30.70.270">
    <property type="match status" value="1"/>
</dbReference>
<dbReference type="NCBIfam" id="TIGR00229">
    <property type="entry name" value="sensory_box"/>
    <property type="match status" value="1"/>
</dbReference>
<dbReference type="SUPFAM" id="SSF55073">
    <property type="entry name" value="Nucleotide cyclase"/>
    <property type="match status" value="1"/>
</dbReference>
<dbReference type="InterPro" id="IPR029787">
    <property type="entry name" value="Nucleotide_cyclase"/>
</dbReference>
<dbReference type="OrthoDB" id="23692at2"/>
<dbReference type="SMART" id="SM00267">
    <property type="entry name" value="GGDEF"/>
    <property type="match status" value="1"/>
</dbReference>
<dbReference type="Pfam" id="PF00990">
    <property type="entry name" value="GGDEF"/>
    <property type="match status" value="1"/>
</dbReference>
<accession>A0A5C5REX1</accession>
<dbReference type="InterPro" id="IPR052155">
    <property type="entry name" value="Biofilm_reg_signaling"/>
</dbReference>
<dbReference type="Gene3D" id="3.30.450.20">
    <property type="entry name" value="PAS domain"/>
    <property type="match status" value="1"/>
</dbReference>
<keyword evidence="4" id="KW-1185">Reference proteome</keyword>
<dbReference type="InterPro" id="IPR000014">
    <property type="entry name" value="PAS"/>
</dbReference>
<dbReference type="CDD" id="cd00130">
    <property type="entry name" value="PAS"/>
    <property type="match status" value="1"/>
</dbReference>
<dbReference type="RefSeq" id="WP_146558439.1">
    <property type="nucleotide sequence ID" value="NZ_VIGW01000001.1"/>
</dbReference>
<sequence>MPESSSPLGFLARGDSVVALLVDEFLLAIADDVYLPLPASVVRAELLAAFQSVIAALGSDPFDPAVGREVGSLLVSLQITVPAGAAAGGRAIATLPDTLTREPSAEVRRRTALILAEYAAGYAEALTRRIIDGQAVVHRAAQLAQRSAEEGERQAQARLRVMFEHARSPVFVADERGRILEASSAMTRMMEANPTLLGPSGDDVRPLLSDDPADVARVLRELADADDEGVTRFLEHRRLRFLGDTSVGRWALSRVPAEGDRPPLLVGAGHDVTELLATHAELSHLAHHDPLTGLPNRRRLQEDLAARRSAPVGFCLVDLDGFKGINDRLGHAVGDQLLIATAARISTSLTGVGTLYRVGGDEFAVLVSPPFLPADAAQLVHRSLSTPIGLPATDDAPAHVVRIGASVGTADTAETGSSVEALIVAADAGLYRSKGARRA</sequence>
<feature type="domain" description="PAS" evidence="1">
    <location>
        <begin position="155"/>
        <end position="190"/>
    </location>
</feature>
<dbReference type="GO" id="GO:0006355">
    <property type="term" value="P:regulation of DNA-templated transcription"/>
    <property type="evidence" value="ECO:0007669"/>
    <property type="project" value="InterPro"/>
</dbReference>
<proteinExistence type="predicted"/>